<dbReference type="GO" id="GO:0003723">
    <property type="term" value="F:RNA binding"/>
    <property type="evidence" value="ECO:0007669"/>
    <property type="project" value="UniProtKB-UniRule"/>
</dbReference>
<dbReference type="Pfam" id="PF00076">
    <property type="entry name" value="RRM_1"/>
    <property type="match status" value="1"/>
</dbReference>
<dbReference type="EMBL" id="CAIIXF020000008">
    <property type="protein sequence ID" value="CAH1792095.1"/>
    <property type="molecule type" value="Genomic_DNA"/>
</dbReference>
<name>A0A8J1XWY2_OWEFU</name>
<dbReference type="InterPro" id="IPR021790">
    <property type="entry name" value="PTBP1-like_RRM2"/>
</dbReference>
<dbReference type="PROSITE" id="PS50102">
    <property type="entry name" value="RRM"/>
    <property type="match status" value="2"/>
</dbReference>
<feature type="compositionally biased region" description="Basic and acidic residues" evidence="3">
    <location>
        <begin position="297"/>
        <end position="311"/>
    </location>
</feature>
<gene>
    <name evidence="4" type="ORF">OFUS_LOCUS17114</name>
</gene>
<evidence type="ECO:0000256" key="1">
    <source>
        <dbReference type="ARBA" id="ARBA00022737"/>
    </source>
</evidence>
<proteinExistence type="predicted"/>
<evidence type="ECO:0000313" key="4">
    <source>
        <dbReference type="EMBL" id="CAH1792095.1"/>
    </source>
</evidence>
<keyword evidence="1" id="KW-0677">Repeat</keyword>
<reference evidence="4" key="1">
    <citation type="submission" date="2022-03" db="EMBL/GenBank/DDBJ databases">
        <authorList>
            <person name="Martin C."/>
        </authorList>
    </citation>
    <scope>NUCLEOTIDE SEQUENCE</scope>
</reference>
<protein>
    <submittedName>
        <fullName evidence="4">Uncharacterized protein</fullName>
    </submittedName>
</protein>
<feature type="region of interest" description="Disordered" evidence="3">
    <location>
        <begin position="1"/>
        <end position="42"/>
    </location>
</feature>
<dbReference type="FunFam" id="3.30.70.330:FF:000072">
    <property type="entry name" value="heterogeneous nuclear ribonucleoprotein L isoform X1"/>
    <property type="match status" value="1"/>
</dbReference>
<dbReference type="InterPro" id="IPR012677">
    <property type="entry name" value="Nucleotide-bd_a/b_plait_sf"/>
</dbReference>
<accession>A0A8J1XWY2</accession>
<dbReference type="SUPFAM" id="SSF54928">
    <property type="entry name" value="RNA-binding domain, RBD"/>
    <property type="match status" value="3"/>
</dbReference>
<comment type="caution">
    <text evidence="4">The sequence shown here is derived from an EMBL/GenBank/DDBJ whole genome shotgun (WGS) entry which is preliminary data.</text>
</comment>
<dbReference type="CDD" id="cd12694">
    <property type="entry name" value="RRM2_hnRNPL_like"/>
    <property type="match status" value="1"/>
</dbReference>
<dbReference type="InterPro" id="IPR055204">
    <property type="entry name" value="HNRNPL_RRM"/>
</dbReference>
<dbReference type="CDD" id="cd12689">
    <property type="entry name" value="RRM1_hnRNPL_like"/>
    <property type="match status" value="1"/>
</dbReference>
<evidence type="ECO:0000256" key="3">
    <source>
        <dbReference type="SAM" id="MobiDB-lite"/>
    </source>
</evidence>
<dbReference type="AlphaFoldDB" id="A0A8J1XWY2"/>
<keyword evidence="5" id="KW-1185">Reference proteome</keyword>
<evidence type="ECO:0000256" key="2">
    <source>
        <dbReference type="ARBA" id="ARBA00022884"/>
    </source>
</evidence>
<dbReference type="SMART" id="SM00360">
    <property type="entry name" value="RRM"/>
    <property type="match status" value="4"/>
</dbReference>
<organism evidence="4 5">
    <name type="scientific">Owenia fusiformis</name>
    <name type="common">Polychaete worm</name>
    <dbReference type="NCBI Taxonomy" id="6347"/>
    <lineage>
        <taxon>Eukaryota</taxon>
        <taxon>Metazoa</taxon>
        <taxon>Spiralia</taxon>
        <taxon>Lophotrochozoa</taxon>
        <taxon>Annelida</taxon>
        <taxon>Polychaeta</taxon>
        <taxon>Sedentaria</taxon>
        <taxon>Canalipalpata</taxon>
        <taxon>Sabellida</taxon>
        <taxon>Oweniida</taxon>
        <taxon>Oweniidae</taxon>
        <taxon>Owenia</taxon>
    </lineage>
</organism>
<dbReference type="Pfam" id="PF13893">
    <property type="entry name" value="RRM_5"/>
    <property type="match status" value="1"/>
</dbReference>
<dbReference type="CDD" id="cd12427">
    <property type="entry name" value="RRM4_hnRNPL_like"/>
    <property type="match status" value="1"/>
</dbReference>
<dbReference type="Pfam" id="PF22976">
    <property type="entry name" value="RRM_10"/>
    <property type="match status" value="1"/>
</dbReference>
<dbReference type="PANTHER" id="PTHR15592">
    <property type="entry name" value="MATRIN 3/NUCLEAR PROTEIN 220-RELATED"/>
    <property type="match status" value="1"/>
</dbReference>
<feature type="region of interest" description="Disordered" evidence="3">
    <location>
        <begin position="222"/>
        <end position="374"/>
    </location>
</feature>
<dbReference type="Proteomes" id="UP000749559">
    <property type="component" value="Unassembled WGS sequence"/>
</dbReference>
<dbReference type="OrthoDB" id="302770at2759"/>
<feature type="compositionally biased region" description="Low complexity" evidence="3">
    <location>
        <begin position="315"/>
        <end position="335"/>
    </location>
</feature>
<dbReference type="InterPro" id="IPR035979">
    <property type="entry name" value="RBD_domain_sf"/>
</dbReference>
<dbReference type="InterPro" id="IPR000504">
    <property type="entry name" value="RRM_dom"/>
</dbReference>
<dbReference type="CDD" id="cd12424">
    <property type="entry name" value="RRM3_hnRNPL_like"/>
    <property type="match status" value="1"/>
</dbReference>
<sequence>MAAYDGHASKRQRTDFDGHGVPAGNRDRFDDPHKPDPSPVVHVRGLPETAIEADIVEACQSFGPISYVTMMPKRHQALIEFENMLGAEACVSYSQHSQIFIAGQPCGFNFSTSQKIQRPEGGESKSTNKILLFTILNPQYPISVDVMHTICSPSGDVQRIIIFKKNGVQAMVEFDTIDSALRAKQALNGADIYSGCCTLKIEYAKPTKLNIYKNDSESWDYTNPGLGPGGQEKKNAPLLKDPTYGSGPVPFNENDGGYDSPRGPPGPPVGNGRAPAPMSPRDRGYGGPPAPAYGDSWGREHSHRDHDRGDGYGRGPAPSSGYGPPPSDYYGPPRGSGYGPPPHRPDYNQQDRFGGPPNRYDGHVLATPSAAPPSGQQGSVLMLYGLHKSLNCDKIFNLFCLYGNIVRVKFLKSKEGVGMIQMGDYASCERATANLSNSVFYESKLSLAPSKQAFLQDVPHPHKLEDDQPSFKDFMGNRNNRFSTPEMAQKNRIEPPSKVLHFYNAPPKVTEEELREIFVKAGCKPFNHCKLFPSKSERSATGLLEWESKGDAIEAIICANHFNVDNPNGQHPFIFKLCFSSSAIISRRERQM</sequence>
<evidence type="ECO:0000313" key="5">
    <source>
        <dbReference type="Proteomes" id="UP000749559"/>
    </source>
</evidence>
<keyword evidence="2" id="KW-0694">RNA-binding</keyword>
<dbReference type="Pfam" id="PF11835">
    <property type="entry name" value="RRM_8"/>
    <property type="match status" value="1"/>
</dbReference>
<dbReference type="Gene3D" id="3.30.70.330">
    <property type="match status" value="4"/>
</dbReference>
<feature type="compositionally biased region" description="Basic and acidic residues" evidence="3">
    <location>
        <begin position="25"/>
        <end position="36"/>
    </location>
</feature>